<evidence type="ECO:0000256" key="7">
    <source>
        <dbReference type="RuleBase" id="RU362128"/>
    </source>
</evidence>
<dbReference type="PANTHER" id="PTHR47043">
    <property type="entry name" value="UDP-N-ACETYLGLUCOSAMINE TRANSFERASE SUBUNIT ALG13"/>
    <property type="match status" value="1"/>
</dbReference>
<dbReference type="Proteomes" id="UP000054454">
    <property type="component" value="Unassembled WGS sequence"/>
</dbReference>
<evidence type="ECO:0000256" key="6">
    <source>
        <dbReference type="ARBA" id="ARBA00048184"/>
    </source>
</evidence>
<dbReference type="Pfam" id="PF04101">
    <property type="entry name" value="Glyco_tran_28_C"/>
    <property type="match status" value="1"/>
</dbReference>
<dbReference type="GO" id="GO:0004577">
    <property type="term" value="F:N-acetylglucosaminyldiphosphodolichol N-acetylglucosaminyltransferase activity"/>
    <property type="evidence" value="ECO:0007669"/>
    <property type="project" value="UniProtKB-EC"/>
</dbReference>
<dbReference type="GO" id="GO:0006488">
    <property type="term" value="P:dolichol-linked oligosaccharide biosynthetic process"/>
    <property type="evidence" value="ECO:0007669"/>
    <property type="project" value="TreeGrafter"/>
</dbReference>
<evidence type="ECO:0000256" key="1">
    <source>
        <dbReference type="ARBA" id="ARBA00011198"/>
    </source>
</evidence>
<dbReference type="EC" id="2.4.1.141" evidence="2 7"/>
<comment type="catalytic activity">
    <reaction evidence="6">
        <text>an N-acetyl-alpha-D-glucosaminyl-diphospho-di-trans,poly-cis-dolichol + UDP-N-acetyl-alpha-D-glucosamine = an N,N'-diacetylchitobiosyl-diphospho-di-trans,poly-cis-dolichol + UDP + H(+)</text>
        <dbReference type="Rhea" id="RHEA:23380"/>
        <dbReference type="Rhea" id="RHEA-COMP:19507"/>
        <dbReference type="Rhea" id="RHEA-COMP:19510"/>
        <dbReference type="ChEBI" id="CHEBI:15378"/>
        <dbReference type="ChEBI" id="CHEBI:57269"/>
        <dbReference type="ChEBI" id="CHEBI:57705"/>
        <dbReference type="ChEBI" id="CHEBI:58223"/>
        <dbReference type="ChEBI" id="CHEBI:58427"/>
        <dbReference type="EC" id="2.4.1.141"/>
    </reaction>
</comment>
<dbReference type="GO" id="GO:0043541">
    <property type="term" value="C:UDP-N-acetylglucosamine transferase complex"/>
    <property type="evidence" value="ECO:0007669"/>
    <property type="project" value="TreeGrafter"/>
</dbReference>
<dbReference type="RefSeq" id="XP_018225879.1">
    <property type="nucleotide sequence ID" value="XM_018370589.1"/>
</dbReference>
<evidence type="ECO:0000256" key="5">
    <source>
        <dbReference type="ARBA" id="ARBA00032061"/>
    </source>
</evidence>
<dbReference type="OrthoDB" id="20273at2759"/>
<evidence type="ECO:0000256" key="3">
    <source>
        <dbReference type="ARBA" id="ARBA00017468"/>
    </source>
</evidence>
<evidence type="ECO:0000313" key="10">
    <source>
        <dbReference type="Proteomes" id="UP000054454"/>
    </source>
</evidence>
<dbReference type="AlphaFoldDB" id="A0A0W4ZII1"/>
<comment type="caution">
    <text evidence="9">The sequence shown here is derived from an EMBL/GenBank/DDBJ whole genome shotgun (WGS) entry which is preliminary data.</text>
</comment>
<sequence length="168" mass="19144">MRKDKTVLVTVGSTRFDGLIMGIQQKSVQEALISQGYSKIIVQYGKSEEIFNEWKPINGIEVSGFDYCNDMEKEFERSSLIISHAGSGSIIEALELKKQLIVVVNETLMDNHQKELTEVMRDEKYLISSTPENLLYAIKDLNKNKLKPFILSNESTFQKILDNQMGFS</sequence>
<feature type="domain" description="Glycosyl transferase family 28 C-terminal" evidence="8">
    <location>
        <begin position="6"/>
        <end position="159"/>
    </location>
</feature>
<dbReference type="PANTHER" id="PTHR47043:SF1">
    <property type="entry name" value="UDP-N-ACETYLGLUCOSAMINE TRANSFERASE SUBUNIT ALG13"/>
    <property type="match status" value="1"/>
</dbReference>
<evidence type="ECO:0000256" key="2">
    <source>
        <dbReference type="ARBA" id="ARBA00012614"/>
    </source>
</evidence>
<dbReference type="EMBL" id="LFVZ01000008">
    <property type="protein sequence ID" value="KTW28170.1"/>
    <property type="molecule type" value="Genomic_DNA"/>
</dbReference>
<accession>A0A0W4ZII1</accession>
<comment type="function">
    <text evidence="4 7">Involved in protein N-glycosylation. Essential for the second step of the dolichol-linked oligosaccharide pathway.</text>
</comment>
<organism evidence="9 10">
    <name type="scientific">Pneumocystis carinii (strain B80)</name>
    <name type="common">Rat pneumocystis pneumonia agent</name>
    <name type="synonym">Pneumocystis carinii f. sp. carinii</name>
    <dbReference type="NCBI Taxonomy" id="1408658"/>
    <lineage>
        <taxon>Eukaryota</taxon>
        <taxon>Fungi</taxon>
        <taxon>Dikarya</taxon>
        <taxon>Ascomycota</taxon>
        <taxon>Taphrinomycotina</taxon>
        <taxon>Pneumocystomycetes</taxon>
        <taxon>Pneumocystaceae</taxon>
        <taxon>Pneumocystis</taxon>
    </lineage>
</organism>
<keyword evidence="7" id="KW-0808">Transferase</keyword>
<reference evidence="10" key="1">
    <citation type="journal article" date="2016" name="Nat. Commun.">
        <title>Genome analysis of three Pneumocystis species reveals adaptation mechanisms to life exclusively in mammalian hosts.</title>
        <authorList>
            <person name="Ma L."/>
            <person name="Chen Z."/>
            <person name="Huang D.W."/>
            <person name="Kutty G."/>
            <person name="Ishihara M."/>
            <person name="Wang H."/>
            <person name="Abouelleil A."/>
            <person name="Bishop L."/>
            <person name="Davey E."/>
            <person name="Deng R."/>
            <person name="Deng X."/>
            <person name="Fan L."/>
            <person name="Fantoni G."/>
            <person name="Fitzgerald M."/>
            <person name="Gogineni E."/>
            <person name="Goldberg J.M."/>
            <person name="Handley G."/>
            <person name="Hu X."/>
            <person name="Huber C."/>
            <person name="Jiao X."/>
            <person name="Jones K."/>
            <person name="Levin J.Z."/>
            <person name="Liu Y."/>
            <person name="Macdonald P."/>
            <person name="Melnikov A."/>
            <person name="Raley C."/>
            <person name="Sassi M."/>
            <person name="Sherman B.T."/>
            <person name="Song X."/>
            <person name="Sykes S."/>
            <person name="Tran B."/>
            <person name="Walsh L."/>
            <person name="Xia Y."/>
            <person name="Yang J."/>
            <person name="Young S."/>
            <person name="Zeng Q."/>
            <person name="Zheng X."/>
            <person name="Stephens R."/>
            <person name="Nusbaum C."/>
            <person name="Birren B.W."/>
            <person name="Azadi P."/>
            <person name="Lempicki R.A."/>
            <person name="Cuomo C.A."/>
            <person name="Kovacs J.A."/>
        </authorList>
    </citation>
    <scope>NUCLEOTIDE SEQUENCE [LARGE SCALE GENOMIC DNA]</scope>
    <source>
        <strain evidence="10">B80</strain>
    </source>
</reference>
<evidence type="ECO:0000256" key="4">
    <source>
        <dbReference type="ARBA" id="ARBA00024804"/>
    </source>
</evidence>
<dbReference type="VEuPathDB" id="FungiDB:T552_02029"/>
<dbReference type="SUPFAM" id="SSF53756">
    <property type="entry name" value="UDP-Glycosyltransferase/glycogen phosphorylase"/>
    <property type="match status" value="1"/>
</dbReference>
<gene>
    <name evidence="7" type="primary">ALG13</name>
    <name evidence="9" type="ORF">T552_02029</name>
</gene>
<protein>
    <recommendedName>
        <fullName evidence="3 7">UDP-N-acetylglucosamine transferase subunit ALG13</fullName>
        <ecNumber evidence="2 7">2.4.1.141</ecNumber>
    </recommendedName>
    <alternativeName>
        <fullName evidence="5 7">Asparagine-linked glycosylation protein 13</fullName>
    </alternativeName>
</protein>
<keyword evidence="7" id="KW-0328">Glycosyltransferase</keyword>
<comment type="subunit">
    <text evidence="1 7">Heterodimer with ALG14 to form a functional enzyme.</text>
</comment>
<name>A0A0W4ZII1_PNEC8</name>
<keyword evidence="7" id="KW-0256">Endoplasmic reticulum</keyword>
<evidence type="ECO:0000259" key="8">
    <source>
        <dbReference type="Pfam" id="PF04101"/>
    </source>
</evidence>
<evidence type="ECO:0000313" key="9">
    <source>
        <dbReference type="EMBL" id="KTW28170.1"/>
    </source>
</evidence>
<dbReference type="Gene3D" id="3.40.50.2000">
    <property type="entry name" value="Glycogen Phosphorylase B"/>
    <property type="match status" value="1"/>
</dbReference>
<keyword evidence="10" id="KW-1185">Reference proteome</keyword>
<dbReference type="GeneID" id="28936792"/>
<dbReference type="InterPro" id="IPR007235">
    <property type="entry name" value="Glyco_trans_28_C"/>
</dbReference>
<proteinExistence type="inferred from homology"/>
<comment type="similarity">
    <text evidence="7">Belongs to the glycosyltransferase 28 family.</text>
</comment>
<comment type="subcellular location">
    <subcellularLocation>
        <location evidence="7">Endoplasmic reticulum</location>
    </subcellularLocation>
</comment>
<dbReference type="InterPro" id="IPR052474">
    <property type="entry name" value="UDP-GlcNAc_transferase"/>
</dbReference>